<dbReference type="AlphaFoldDB" id="A0AAV0WCV0"/>
<evidence type="ECO:0000313" key="1">
    <source>
        <dbReference type="EMBL" id="CAI6353617.1"/>
    </source>
</evidence>
<evidence type="ECO:0008006" key="3">
    <source>
        <dbReference type="Google" id="ProtNLM"/>
    </source>
</evidence>
<organism evidence="1 2">
    <name type="scientific">Macrosiphum euphorbiae</name>
    <name type="common">potato aphid</name>
    <dbReference type="NCBI Taxonomy" id="13131"/>
    <lineage>
        <taxon>Eukaryota</taxon>
        <taxon>Metazoa</taxon>
        <taxon>Ecdysozoa</taxon>
        <taxon>Arthropoda</taxon>
        <taxon>Hexapoda</taxon>
        <taxon>Insecta</taxon>
        <taxon>Pterygota</taxon>
        <taxon>Neoptera</taxon>
        <taxon>Paraneoptera</taxon>
        <taxon>Hemiptera</taxon>
        <taxon>Sternorrhyncha</taxon>
        <taxon>Aphidomorpha</taxon>
        <taxon>Aphidoidea</taxon>
        <taxon>Aphididae</taxon>
        <taxon>Macrosiphini</taxon>
        <taxon>Macrosiphum</taxon>
    </lineage>
</organism>
<reference evidence="1 2" key="1">
    <citation type="submission" date="2023-01" db="EMBL/GenBank/DDBJ databases">
        <authorList>
            <person name="Whitehead M."/>
        </authorList>
    </citation>
    <scope>NUCLEOTIDE SEQUENCE [LARGE SCALE GENOMIC DNA]</scope>
</reference>
<accession>A0AAV0WCV0</accession>
<proteinExistence type="predicted"/>
<protein>
    <recommendedName>
        <fullName evidence="3">KRAB-A domain-containing 2-like</fullName>
    </recommendedName>
</protein>
<gene>
    <name evidence="1" type="ORF">MEUPH1_LOCUS9718</name>
</gene>
<evidence type="ECO:0000313" key="2">
    <source>
        <dbReference type="Proteomes" id="UP001160148"/>
    </source>
</evidence>
<sequence length="213" mass="24151">MKTEFNRCLKLLYSEKNANSTFLSDDDDNESDGSVIELTTVDNKKIVKDKMVINDGISAKLRSIDQKRSSSFQNLQKQATKMKQMSENRFCHGKIGENVMIRIPDVDRARCVLRNILGVILSVKDNLYEIGTKEGKINQIYSCNQFKLSKESFITTEEVPENIISLRGRHTRMCQGYNRCGCTQKCKTKKCKCKAAGKLCNSKCHSSNPCSNK</sequence>
<dbReference type="Proteomes" id="UP001160148">
    <property type="component" value="Unassembled WGS sequence"/>
</dbReference>
<name>A0AAV0WCV0_9HEMI</name>
<dbReference type="EMBL" id="CARXXK010000002">
    <property type="protein sequence ID" value="CAI6353617.1"/>
    <property type="molecule type" value="Genomic_DNA"/>
</dbReference>
<keyword evidence="2" id="KW-1185">Reference proteome</keyword>
<comment type="caution">
    <text evidence="1">The sequence shown here is derived from an EMBL/GenBank/DDBJ whole genome shotgun (WGS) entry which is preliminary data.</text>
</comment>